<name>A0A401LA08_ASPAW</name>
<feature type="compositionally biased region" description="Basic and acidic residues" evidence="1">
    <location>
        <begin position="57"/>
        <end position="70"/>
    </location>
</feature>
<proteinExistence type="predicted"/>
<dbReference type="AlphaFoldDB" id="A0A401LA08"/>
<evidence type="ECO:0000256" key="1">
    <source>
        <dbReference type="SAM" id="MobiDB-lite"/>
    </source>
</evidence>
<accession>A0A401LA08</accession>
<feature type="region of interest" description="Disordered" evidence="1">
    <location>
        <begin position="245"/>
        <end position="301"/>
    </location>
</feature>
<comment type="caution">
    <text evidence="2">The sequence shown here is derived from an EMBL/GenBank/DDBJ whole genome shotgun (WGS) entry which is preliminary data.</text>
</comment>
<feature type="region of interest" description="Disordered" evidence="1">
    <location>
        <begin position="1"/>
        <end position="70"/>
    </location>
</feature>
<evidence type="ECO:0000313" key="2">
    <source>
        <dbReference type="EMBL" id="GCB28334.1"/>
    </source>
</evidence>
<reference evidence="2 3" key="1">
    <citation type="submission" date="2016-09" db="EMBL/GenBank/DDBJ databases">
        <title>Aspergillus awamori IFM 58123T.</title>
        <authorList>
            <person name="Kusuya Y."/>
            <person name="Shimizu M."/>
            <person name="Takahashi H."/>
            <person name="Yaguchi T."/>
        </authorList>
    </citation>
    <scope>NUCLEOTIDE SEQUENCE [LARGE SCALE GENOMIC DNA]</scope>
    <source>
        <strain evidence="2 3">IFM 58123</strain>
    </source>
</reference>
<keyword evidence="3" id="KW-1185">Reference proteome</keyword>
<feature type="region of interest" description="Disordered" evidence="1">
    <location>
        <begin position="154"/>
        <end position="173"/>
    </location>
</feature>
<evidence type="ECO:0000313" key="3">
    <source>
        <dbReference type="Proteomes" id="UP000286921"/>
    </source>
</evidence>
<dbReference type="Proteomes" id="UP000286921">
    <property type="component" value="Unassembled WGS sequence"/>
</dbReference>
<protein>
    <submittedName>
        <fullName evidence="2">Uncharacterized protein</fullName>
    </submittedName>
</protein>
<sequence length="527" mass="57694">IPTARYLRGHGRVRMGHSGPPVDSQPWGRAPKTREHTSRAGGIPTGRGGRAPPFLKRGPEGPVRHQSRRGDLPGREEVWVGFQQLRSAAFHLPHSTTGLPWPTDRRANWATRTCPLPGLQGDLGILSILAARYATIRSVVTPVVLVFANRTRPPAAPTPTPVCPSTPPPTRQSRRLTVRGVDAWLCGEIDLWICRPVLRANLHERRRRWARSRIPTRNSTGRVHDVEYNMLVYLPQLAHLTRPTGQLHATPPIQSGLPARRMPQSAAIHGHPGAPLAASLPRHPRASHPPSRPVSPAAPRITPSHLANWSIPFASTHARNSPRAPDACLPGPPPCSGAAWPAILRANVLWSESDSWGTPTGPPRPGDRLARPTGQWPFVAHEGPDGLLALIPLESSQRDAESIPSSVGFLRRSRMANWRMKLVEREGGRDPWLTAGSPIPEAPSNRPALPDLSQQGYLTAYTTRLVTSVVCRGFIPARGDIAIRQPAPRGFSLGAVASLLRCMARRPIRIQLRRAGQHRRVPARILT</sequence>
<dbReference type="STRING" id="105351.A0A401LA08"/>
<feature type="compositionally biased region" description="Pro residues" evidence="1">
    <location>
        <begin position="154"/>
        <end position="170"/>
    </location>
</feature>
<organism evidence="2 3">
    <name type="scientific">Aspergillus awamori</name>
    <name type="common">Black koji mold</name>
    <dbReference type="NCBI Taxonomy" id="105351"/>
    <lineage>
        <taxon>Eukaryota</taxon>
        <taxon>Fungi</taxon>
        <taxon>Dikarya</taxon>
        <taxon>Ascomycota</taxon>
        <taxon>Pezizomycotina</taxon>
        <taxon>Eurotiomycetes</taxon>
        <taxon>Eurotiomycetidae</taxon>
        <taxon>Eurotiales</taxon>
        <taxon>Aspergillaceae</taxon>
        <taxon>Aspergillus</taxon>
    </lineage>
</organism>
<dbReference type="EMBL" id="BDHI01000033">
    <property type="protein sequence ID" value="GCB28334.1"/>
    <property type="molecule type" value="Genomic_DNA"/>
</dbReference>
<gene>
    <name evidence="2" type="ORF">AAWM_11219</name>
</gene>
<feature type="non-terminal residue" evidence="2">
    <location>
        <position position="1"/>
    </location>
</feature>